<accession>A0ABR9PJD6</accession>
<dbReference type="SUPFAM" id="SSF69304">
    <property type="entry name" value="Tricorn protease N-terminal domain"/>
    <property type="match status" value="1"/>
</dbReference>
<name>A0ABR9PJD6_9BACT</name>
<dbReference type="InterPro" id="IPR030916">
    <property type="entry name" value="ELWxxDGT_rpt"/>
</dbReference>
<dbReference type="NCBIfam" id="TIGR04534">
    <property type="entry name" value="ELWxxDGT_rpt"/>
    <property type="match status" value="1"/>
</dbReference>
<proteinExistence type="predicted"/>
<evidence type="ECO:0000256" key="1">
    <source>
        <dbReference type="SAM" id="MobiDB-lite"/>
    </source>
</evidence>
<dbReference type="EMBL" id="JAAIYO010000002">
    <property type="protein sequence ID" value="MBE4748028.1"/>
    <property type="molecule type" value="Genomic_DNA"/>
</dbReference>
<keyword evidence="3" id="KW-1185">Reference proteome</keyword>
<reference evidence="2 3" key="1">
    <citation type="submission" date="2020-02" db="EMBL/GenBank/DDBJ databases">
        <authorList>
            <person name="Babadi Z.K."/>
            <person name="Risdian C."/>
            <person name="Ebrahimipour G.H."/>
            <person name="Wink J."/>
        </authorList>
    </citation>
    <scope>NUCLEOTIDE SEQUENCE [LARGE SCALE GENOMIC DNA]</scope>
    <source>
        <strain evidence="2 3">ZKHCc1 1396</strain>
    </source>
</reference>
<evidence type="ECO:0000313" key="3">
    <source>
        <dbReference type="Proteomes" id="UP001516472"/>
    </source>
</evidence>
<sequence>MGWRGGWVVSLLVVGVGCGGDLPDEGAPTGLAQEPTLAPESPVTQEAFCPPTAAATQRVKTILPPSELGIPRFAAAPNNFEDFQGVLHFAVNYEDGRRALWRSTGTDAGTTEVRSFPVTTGGFGATVNSLTATPSQLFFQAPDATRGQELWVSNGTTAGTRLVKDLTPGVEGSFLTHLTAVGNDVVFFREVFDEVASATRFELWRSDGTDAGTVRLRDFGTTVDVSFLDARVGGALLFFVREQAGATSLWRTNGTASGTVQLRRLDAGPDTYPIDLRASGTLALFSLQESSGLTELWKSDGTAGGTVRLASFGASRAVRILGALGTSAYVTTTSFSTQYMVIYRVPLAGGNPTPVVTLPNDFAAQGAAFPSIGAVSSAPGGRRIYFAVNIGSDGPAPRDTQLWVTNGTAAGTTLLRRPLSLSDEYGSPVYAVADNLVYFSAPDSDGDNIEPWVSNGTAAGTRRLKDIAPPTVGGTSYPRDFLRVGDRVYFSAFDETEAGQLWSSALSNTCVAPEEAL</sequence>
<gene>
    <name evidence="2" type="ORF">G4177_07525</name>
</gene>
<evidence type="ECO:0000313" key="2">
    <source>
        <dbReference type="EMBL" id="MBE4748028.1"/>
    </source>
</evidence>
<dbReference type="RefSeq" id="WP_193347476.1">
    <property type="nucleotide sequence ID" value="NZ_JAAIYO010000002.1"/>
</dbReference>
<evidence type="ECO:0008006" key="4">
    <source>
        <dbReference type="Google" id="ProtNLM"/>
    </source>
</evidence>
<comment type="caution">
    <text evidence="2">The sequence shown here is derived from an EMBL/GenBank/DDBJ whole genome shotgun (WGS) entry which is preliminary data.</text>
</comment>
<protein>
    <recommendedName>
        <fullName evidence="4">Hyalin</fullName>
    </recommendedName>
</protein>
<feature type="region of interest" description="Disordered" evidence="1">
    <location>
        <begin position="25"/>
        <end position="44"/>
    </location>
</feature>
<dbReference type="Proteomes" id="UP001516472">
    <property type="component" value="Unassembled WGS sequence"/>
</dbReference>
<dbReference type="PROSITE" id="PS51257">
    <property type="entry name" value="PROKAR_LIPOPROTEIN"/>
    <property type="match status" value="1"/>
</dbReference>
<organism evidence="2 3">
    <name type="scientific">Corallococcus soli</name>
    <dbReference type="NCBI Taxonomy" id="2710757"/>
    <lineage>
        <taxon>Bacteria</taxon>
        <taxon>Pseudomonadati</taxon>
        <taxon>Myxococcota</taxon>
        <taxon>Myxococcia</taxon>
        <taxon>Myxococcales</taxon>
        <taxon>Cystobacterineae</taxon>
        <taxon>Myxococcaceae</taxon>
        <taxon>Corallococcus</taxon>
    </lineage>
</organism>